<organism evidence="1 2">
    <name type="scientific">Ricinus communis</name>
    <name type="common">Castor bean</name>
    <dbReference type="NCBI Taxonomy" id="3988"/>
    <lineage>
        <taxon>Eukaryota</taxon>
        <taxon>Viridiplantae</taxon>
        <taxon>Streptophyta</taxon>
        <taxon>Embryophyta</taxon>
        <taxon>Tracheophyta</taxon>
        <taxon>Spermatophyta</taxon>
        <taxon>Magnoliopsida</taxon>
        <taxon>eudicotyledons</taxon>
        <taxon>Gunneridae</taxon>
        <taxon>Pentapetalae</taxon>
        <taxon>rosids</taxon>
        <taxon>fabids</taxon>
        <taxon>Malpighiales</taxon>
        <taxon>Euphorbiaceae</taxon>
        <taxon>Acalyphoideae</taxon>
        <taxon>Acalypheae</taxon>
        <taxon>Ricinus</taxon>
    </lineage>
</organism>
<accession>B9S0X5</accession>
<evidence type="ECO:0000313" key="1">
    <source>
        <dbReference type="EMBL" id="EEF42617.1"/>
    </source>
</evidence>
<protein>
    <submittedName>
        <fullName evidence="1">Uncharacterized protein</fullName>
    </submittedName>
</protein>
<dbReference type="AlphaFoldDB" id="B9S0X5"/>
<dbReference type="Proteomes" id="UP000008311">
    <property type="component" value="Unassembled WGS sequence"/>
</dbReference>
<gene>
    <name evidence="1" type="ORF">RCOM_0631050</name>
</gene>
<proteinExistence type="predicted"/>
<dbReference type="Gene3D" id="3.90.25.10">
    <property type="entry name" value="UDP-galactose 4-epimerase, domain 1"/>
    <property type="match status" value="2"/>
</dbReference>
<dbReference type="EMBL" id="EQ973842">
    <property type="protein sequence ID" value="EEF42617.1"/>
    <property type="molecule type" value="Genomic_DNA"/>
</dbReference>
<dbReference type="eggNOG" id="ENOG502QU4V">
    <property type="taxonomic scope" value="Eukaryota"/>
</dbReference>
<dbReference type="InterPro" id="IPR050608">
    <property type="entry name" value="NmrA-type/Isoflavone_red_sf"/>
</dbReference>
<reference evidence="2" key="1">
    <citation type="journal article" date="2010" name="Nat. Biotechnol.">
        <title>Draft genome sequence of the oilseed species Ricinus communis.</title>
        <authorList>
            <person name="Chan A.P."/>
            <person name="Crabtree J."/>
            <person name="Zhao Q."/>
            <person name="Lorenzi H."/>
            <person name="Orvis J."/>
            <person name="Puiu D."/>
            <person name="Melake-Berhan A."/>
            <person name="Jones K.M."/>
            <person name="Redman J."/>
            <person name="Chen G."/>
            <person name="Cahoon E.B."/>
            <person name="Gedil M."/>
            <person name="Stanke M."/>
            <person name="Haas B.J."/>
            <person name="Wortman J.R."/>
            <person name="Fraser-Liggett C.M."/>
            <person name="Ravel J."/>
            <person name="Rabinowicz P.D."/>
        </authorList>
    </citation>
    <scope>NUCLEOTIDE SEQUENCE [LARGE SCALE GENOMIC DNA]</scope>
    <source>
        <strain evidence="2">cv. Hale</strain>
    </source>
</reference>
<keyword evidence="2" id="KW-1185">Reference proteome</keyword>
<name>B9S0X5_RICCO</name>
<dbReference type="PANTHER" id="PTHR43349">
    <property type="entry name" value="PINORESINOL REDUCTASE-RELATED"/>
    <property type="match status" value="1"/>
</dbReference>
<sequence length="137" mass="15449">MAAVKRKVLLTILYYEKAVLNYEEDIAVYTIKAADDPRTVNRVVIYRPHNNIISQLELISPCVYTIFQFYAALPHPANIPVAILHSLFIKGDTMSYELDKDDLEASVLYPDFKYTTVDQLLDILLINPPSPASAAFG</sequence>
<dbReference type="InParanoid" id="B9S0X5"/>
<dbReference type="PANTHER" id="PTHR43349:SF9">
    <property type="entry name" value="PHENYLCOUMARAN BENZYLIC ETHER REDUCTASE-LIKE PROTEIN"/>
    <property type="match status" value="1"/>
</dbReference>
<dbReference type="GO" id="GO:0003824">
    <property type="term" value="F:catalytic activity"/>
    <property type="evidence" value="ECO:0007669"/>
    <property type="project" value="UniProtKB-ARBA"/>
</dbReference>
<dbReference type="STRING" id="3988.B9S0X5"/>
<evidence type="ECO:0000313" key="2">
    <source>
        <dbReference type="Proteomes" id="UP000008311"/>
    </source>
</evidence>